<evidence type="ECO:0000256" key="9">
    <source>
        <dbReference type="ARBA" id="ARBA00022679"/>
    </source>
</evidence>
<dbReference type="Pfam" id="PF00156">
    <property type="entry name" value="Pribosyltran"/>
    <property type="match status" value="1"/>
</dbReference>
<keyword evidence="10 11" id="KW-0660">Purine salvage</keyword>
<dbReference type="OrthoDB" id="9803963at2"/>
<gene>
    <name evidence="11" type="primary">apt</name>
    <name evidence="13" type="ORF">ET996_02395</name>
</gene>
<dbReference type="GO" id="GO:0005737">
    <property type="term" value="C:cytoplasm"/>
    <property type="evidence" value="ECO:0007669"/>
    <property type="project" value="UniProtKB-SubCell"/>
</dbReference>
<evidence type="ECO:0000256" key="5">
    <source>
        <dbReference type="ARBA" id="ARBA00008391"/>
    </source>
</evidence>
<keyword evidence="8 11" id="KW-0328">Glycosyltransferase</keyword>
<dbReference type="FunFam" id="3.40.50.2020:FF:000021">
    <property type="entry name" value="Adenine phosphoribosyltransferase"/>
    <property type="match status" value="1"/>
</dbReference>
<dbReference type="AlphaFoldDB" id="A0A4Q9KMT0"/>
<reference evidence="13 14" key="1">
    <citation type="submission" date="2019-01" db="EMBL/GenBank/DDBJ databases">
        <title>Lactibacter flavus gen. nov., sp. nov., a novel bacterium of the family Propionibacteriaceae isolated from raw milk and dairy products.</title>
        <authorList>
            <person name="Huptas C."/>
            <person name="Wenning M."/>
            <person name="Breitenwieser F."/>
            <person name="Doll E."/>
            <person name="Von Neubeck M."/>
            <person name="Busse H.-J."/>
            <person name="Scherer S."/>
        </authorList>
    </citation>
    <scope>NUCLEOTIDE SEQUENCE [LARGE SCALE GENOMIC DNA]</scope>
    <source>
        <strain evidence="13 14">DSM 22130</strain>
    </source>
</reference>
<dbReference type="RefSeq" id="WP_131170963.1">
    <property type="nucleotide sequence ID" value="NZ_FXTL01000002.1"/>
</dbReference>
<dbReference type="GO" id="GO:0006168">
    <property type="term" value="P:adenine salvage"/>
    <property type="evidence" value="ECO:0007669"/>
    <property type="project" value="InterPro"/>
</dbReference>
<comment type="similarity">
    <text evidence="5 11">Belongs to the purine/pyrimidine phosphoribosyltransferase family.</text>
</comment>
<evidence type="ECO:0000256" key="11">
    <source>
        <dbReference type="HAMAP-Rule" id="MF_00004"/>
    </source>
</evidence>
<evidence type="ECO:0000256" key="4">
    <source>
        <dbReference type="ARBA" id="ARBA00004659"/>
    </source>
</evidence>
<dbReference type="EC" id="2.4.2.7" evidence="6 11"/>
<comment type="caution">
    <text evidence="13">The sequence shown here is derived from an EMBL/GenBank/DDBJ whole genome shotgun (WGS) entry which is preliminary data.</text>
</comment>
<dbReference type="GO" id="GO:0016208">
    <property type="term" value="F:AMP binding"/>
    <property type="evidence" value="ECO:0007669"/>
    <property type="project" value="TreeGrafter"/>
</dbReference>
<evidence type="ECO:0000313" key="14">
    <source>
        <dbReference type="Proteomes" id="UP000291933"/>
    </source>
</evidence>
<evidence type="ECO:0000256" key="6">
    <source>
        <dbReference type="ARBA" id="ARBA00011893"/>
    </source>
</evidence>
<comment type="pathway">
    <text evidence="4 11">Purine metabolism; AMP biosynthesis via salvage pathway; AMP from adenine: step 1/1.</text>
</comment>
<organism evidence="13 14">
    <name type="scientific">Propioniciclava tarda</name>
    <dbReference type="NCBI Taxonomy" id="433330"/>
    <lineage>
        <taxon>Bacteria</taxon>
        <taxon>Bacillati</taxon>
        <taxon>Actinomycetota</taxon>
        <taxon>Actinomycetes</taxon>
        <taxon>Propionibacteriales</taxon>
        <taxon>Propionibacteriaceae</taxon>
        <taxon>Propioniciclava</taxon>
    </lineage>
</organism>
<evidence type="ECO:0000256" key="3">
    <source>
        <dbReference type="ARBA" id="ARBA00004496"/>
    </source>
</evidence>
<dbReference type="GO" id="GO:0003999">
    <property type="term" value="F:adenine phosphoribosyltransferase activity"/>
    <property type="evidence" value="ECO:0007669"/>
    <property type="project" value="UniProtKB-UniRule"/>
</dbReference>
<evidence type="ECO:0000256" key="10">
    <source>
        <dbReference type="ARBA" id="ARBA00022726"/>
    </source>
</evidence>
<evidence type="ECO:0000259" key="12">
    <source>
        <dbReference type="Pfam" id="PF00156"/>
    </source>
</evidence>
<dbReference type="InterPro" id="IPR029057">
    <property type="entry name" value="PRTase-like"/>
</dbReference>
<keyword evidence="9 11" id="KW-0808">Transferase</keyword>
<sequence>MNSRQQLIIDLIRDVPDWPKPGVVFKDITPLLEKAEGLRAAVDELCAQAPGPIDVVVGMEARGFIFAAPVALQLGAGFVPVRKPGKLPGRVIEQQFSLEYGHETLTMLHDALWPGARVMVVDDILATGGTVAATASLLKQLGAELVHVAVLMELGFLNGRKALDAAGIDSYSAVVVV</sequence>
<protein>
    <recommendedName>
        <fullName evidence="6 11">Adenine phosphoribosyltransferase</fullName>
        <shortName evidence="11">APRT</shortName>
        <ecNumber evidence="6 11">2.4.2.7</ecNumber>
    </recommendedName>
</protein>
<evidence type="ECO:0000313" key="13">
    <source>
        <dbReference type="EMBL" id="TBT95848.1"/>
    </source>
</evidence>
<dbReference type="Gene3D" id="3.40.50.2020">
    <property type="match status" value="1"/>
</dbReference>
<dbReference type="NCBIfam" id="TIGR01090">
    <property type="entry name" value="apt"/>
    <property type="match status" value="1"/>
</dbReference>
<keyword evidence="14" id="KW-1185">Reference proteome</keyword>
<dbReference type="NCBIfam" id="NF002636">
    <property type="entry name" value="PRK02304.1-5"/>
    <property type="match status" value="1"/>
</dbReference>
<comment type="function">
    <text evidence="2 11">Catalyzes a salvage reaction resulting in the formation of AMP, that is energically less costly than de novo synthesis.</text>
</comment>
<proteinExistence type="inferred from homology"/>
<evidence type="ECO:0000256" key="8">
    <source>
        <dbReference type="ARBA" id="ARBA00022676"/>
    </source>
</evidence>
<dbReference type="Proteomes" id="UP000291933">
    <property type="component" value="Unassembled WGS sequence"/>
</dbReference>
<dbReference type="GO" id="GO:0002055">
    <property type="term" value="F:adenine binding"/>
    <property type="evidence" value="ECO:0007669"/>
    <property type="project" value="TreeGrafter"/>
</dbReference>
<feature type="domain" description="Phosphoribosyltransferase" evidence="12">
    <location>
        <begin position="39"/>
        <end position="153"/>
    </location>
</feature>
<dbReference type="PANTHER" id="PTHR32315">
    <property type="entry name" value="ADENINE PHOSPHORIBOSYLTRANSFERASE"/>
    <property type="match status" value="1"/>
</dbReference>
<dbReference type="InterPro" id="IPR005764">
    <property type="entry name" value="Ade_phspho_trans"/>
</dbReference>
<dbReference type="InterPro" id="IPR050054">
    <property type="entry name" value="UPRTase/APRTase"/>
</dbReference>
<dbReference type="PANTHER" id="PTHR32315:SF3">
    <property type="entry name" value="ADENINE PHOSPHORIBOSYLTRANSFERASE"/>
    <property type="match status" value="1"/>
</dbReference>
<comment type="catalytic activity">
    <reaction evidence="1 11">
        <text>AMP + diphosphate = 5-phospho-alpha-D-ribose 1-diphosphate + adenine</text>
        <dbReference type="Rhea" id="RHEA:16609"/>
        <dbReference type="ChEBI" id="CHEBI:16708"/>
        <dbReference type="ChEBI" id="CHEBI:33019"/>
        <dbReference type="ChEBI" id="CHEBI:58017"/>
        <dbReference type="ChEBI" id="CHEBI:456215"/>
        <dbReference type="EC" id="2.4.2.7"/>
    </reaction>
</comment>
<dbReference type="HAMAP" id="MF_00004">
    <property type="entry name" value="Aden_phosphoribosyltr"/>
    <property type="match status" value="1"/>
</dbReference>
<dbReference type="SUPFAM" id="SSF53271">
    <property type="entry name" value="PRTase-like"/>
    <property type="match status" value="1"/>
</dbReference>
<dbReference type="InterPro" id="IPR000836">
    <property type="entry name" value="PRTase_dom"/>
</dbReference>
<evidence type="ECO:0000256" key="1">
    <source>
        <dbReference type="ARBA" id="ARBA00000868"/>
    </source>
</evidence>
<dbReference type="NCBIfam" id="NF002634">
    <property type="entry name" value="PRK02304.1-3"/>
    <property type="match status" value="1"/>
</dbReference>
<dbReference type="UniPathway" id="UPA00588">
    <property type="reaction ID" value="UER00646"/>
</dbReference>
<keyword evidence="7 11" id="KW-0963">Cytoplasm</keyword>
<evidence type="ECO:0000256" key="2">
    <source>
        <dbReference type="ARBA" id="ARBA00003968"/>
    </source>
</evidence>
<dbReference type="EMBL" id="SDMR01000002">
    <property type="protein sequence ID" value="TBT95848.1"/>
    <property type="molecule type" value="Genomic_DNA"/>
</dbReference>
<dbReference type="GO" id="GO:0006166">
    <property type="term" value="P:purine ribonucleoside salvage"/>
    <property type="evidence" value="ECO:0007669"/>
    <property type="project" value="UniProtKB-UniRule"/>
</dbReference>
<comment type="subcellular location">
    <subcellularLocation>
        <location evidence="3 11">Cytoplasm</location>
    </subcellularLocation>
</comment>
<accession>A0A4Q9KMT0</accession>
<dbReference type="GO" id="GO:0044209">
    <property type="term" value="P:AMP salvage"/>
    <property type="evidence" value="ECO:0007669"/>
    <property type="project" value="UniProtKB-UniRule"/>
</dbReference>
<comment type="subunit">
    <text evidence="11">Homodimer.</text>
</comment>
<name>A0A4Q9KMT0_PROTD</name>
<dbReference type="CDD" id="cd06223">
    <property type="entry name" value="PRTases_typeI"/>
    <property type="match status" value="1"/>
</dbReference>
<evidence type="ECO:0000256" key="7">
    <source>
        <dbReference type="ARBA" id="ARBA00022490"/>
    </source>
</evidence>